<evidence type="ECO:0000259" key="7">
    <source>
        <dbReference type="Pfam" id="PF11846"/>
    </source>
</evidence>
<feature type="transmembrane region" description="Helical" evidence="5">
    <location>
        <begin position="180"/>
        <end position="199"/>
    </location>
</feature>
<dbReference type="InterPro" id="IPR031726">
    <property type="entry name" value="PglL_A"/>
</dbReference>
<accession>A0A3S4WL73</accession>
<dbReference type="Proteomes" id="UP000281904">
    <property type="component" value="Chromosome"/>
</dbReference>
<feature type="domain" description="Protein glycosylation ligase" evidence="8">
    <location>
        <begin position="171"/>
        <end position="196"/>
    </location>
</feature>
<feature type="transmembrane region" description="Helical" evidence="5">
    <location>
        <begin position="449"/>
        <end position="468"/>
    </location>
</feature>
<dbReference type="GO" id="GO:0016020">
    <property type="term" value="C:membrane"/>
    <property type="evidence" value="ECO:0007669"/>
    <property type="project" value="UniProtKB-SubCell"/>
</dbReference>
<gene>
    <name evidence="9" type="ORF">NCTC10036_03286</name>
</gene>
<evidence type="ECO:0000256" key="2">
    <source>
        <dbReference type="ARBA" id="ARBA00022692"/>
    </source>
</evidence>
<evidence type="ECO:0000256" key="5">
    <source>
        <dbReference type="SAM" id="Phobius"/>
    </source>
</evidence>
<feature type="transmembrane region" description="Helical" evidence="5">
    <location>
        <begin position="411"/>
        <end position="428"/>
    </location>
</feature>
<dbReference type="EMBL" id="LR134493">
    <property type="protein sequence ID" value="VEI68370.1"/>
    <property type="molecule type" value="Genomic_DNA"/>
</dbReference>
<dbReference type="Pfam" id="PF04932">
    <property type="entry name" value="Wzy_C"/>
    <property type="match status" value="1"/>
</dbReference>
<dbReference type="PANTHER" id="PTHR37422">
    <property type="entry name" value="TEICHURONIC ACID BIOSYNTHESIS PROTEIN TUAE"/>
    <property type="match status" value="1"/>
</dbReference>
<feature type="transmembrane region" description="Helical" evidence="5">
    <location>
        <begin position="77"/>
        <end position="95"/>
    </location>
</feature>
<organism evidence="9 10">
    <name type="scientific">Serratia rubidaea</name>
    <name type="common">Serratia marinorubra</name>
    <dbReference type="NCBI Taxonomy" id="61652"/>
    <lineage>
        <taxon>Bacteria</taxon>
        <taxon>Pseudomonadati</taxon>
        <taxon>Pseudomonadota</taxon>
        <taxon>Gammaproteobacteria</taxon>
        <taxon>Enterobacterales</taxon>
        <taxon>Yersiniaceae</taxon>
        <taxon>Serratia</taxon>
    </lineage>
</organism>
<keyword evidence="9" id="KW-0436">Ligase</keyword>
<feature type="transmembrane region" description="Helical" evidence="5">
    <location>
        <begin position="101"/>
        <end position="121"/>
    </location>
</feature>
<keyword evidence="4 5" id="KW-0472">Membrane</keyword>
<evidence type="ECO:0000259" key="8">
    <source>
        <dbReference type="Pfam" id="PF15864"/>
    </source>
</evidence>
<keyword evidence="2 5" id="KW-0812">Transmembrane</keyword>
<protein>
    <submittedName>
        <fullName evidence="9">Lipid A core - O-antigen ligase and related enzymes</fullName>
    </submittedName>
</protein>
<feature type="transmembrane region" description="Helical" evidence="5">
    <location>
        <begin position="388"/>
        <end position="405"/>
    </location>
</feature>
<feature type="transmembrane region" description="Helical" evidence="5">
    <location>
        <begin position="12"/>
        <end position="36"/>
    </location>
</feature>
<sequence length="587" mass="66299">MASLKVTHCTTAVLLYQRLPALVLCLWFVVVMHIYLPNGGGIGLNLPLNVLTWMAIAGVALVIWQCRPKNKYLTTTLAGRLFFIGAMLLFIPLAYTQPEWLAQAGWRLAGLAGGLLFYFTLSQYRMPLRFRRLLLQMMLCAVALQAALTLCQLFWPGLAQTWMDYVPGGRPYGIFQQPNVLGSFIAMGVALALMLWLQPQFRLSGRVAERWRSRLLAGLLLLLPAVQVWGQSRTGWLAGMAAAMLMLLTHRRSAPRRSVTAALLMALGAGLGLLALWQGLLAEQGLRYVSHAASNHARYTMLRDTLAMIAEKPWSGWGYGGFEFSFQHFRVHQAVPTAVTEIARHPHNELLLWWVEGGVVALAGVGLFIAGGIVLLRQTLRLAQGERRREAIALLLVLLPLLLHTQTEYPFYLSLPHWMAFLTLLAMLERRAMPVMRRRRLSPCWRMPLSRGIQVLALATLVMMAGALSGGYTLTLAERGGFRLMGEVDAMSWFSDWAYRDRRQFDRQMSSLLTFNQTGDEQRLQQYASWADRYLRRRVDANVYATLIQILQYQQQDVPAEQQRREAALLFPKDTRFQPMTPDQGAL</sequence>
<feature type="transmembrane region" description="Helical" evidence="5">
    <location>
        <begin position="42"/>
        <end position="65"/>
    </location>
</feature>
<dbReference type="Pfam" id="PF15864">
    <property type="entry name" value="PglL_A"/>
    <property type="match status" value="1"/>
</dbReference>
<feature type="transmembrane region" description="Helical" evidence="5">
    <location>
        <begin position="351"/>
        <end position="376"/>
    </location>
</feature>
<evidence type="ECO:0000256" key="3">
    <source>
        <dbReference type="ARBA" id="ARBA00022989"/>
    </source>
</evidence>
<keyword evidence="3 5" id="KW-1133">Transmembrane helix</keyword>
<evidence type="ECO:0000313" key="9">
    <source>
        <dbReference type="EMBL" id="VEI68370.1"/>
    </source>
</evidence>
<dbReference type="AlphaFoldDB" id="A0A3S4WL73"/>
<evidence type="ECO:0000256" key="4">
    <source>
        <dbReference type="ARBA" id="ARBA00023136"/>
    </source>
</evidence>
<evidence type="ECO:0000313" key="10">
    <source>
        <dbReference type="Proteomes" id="UP000281904"/>
    </source>
</evidence>
<feature type="transmembrane region" description="Helical" evidence="5">
    <location>
        <begin position="133"/>
        <end position="155"/>
    </location>
</feature>
<proteinExistence type="predicted"/>
<comment type="subcellular location">
    <subcellularLocation>
        <location evidence="1">Membrane</location>
        <topology evidence="1">Multi-pass membrane protein</topology>
    </subcellularLocation>
</comment>
<name>A0A3S4WL73_SERRU</name>
<dbReference type="InterPro" id="IPR021797">
    <property type="entry name" value="Wzy_C_2"/>
</dbReference>
<evidence type="ECO:0000259" key="6">
    <source>
        <dbReference type="Pfam" id="PF04932"/>
    </source>
</evidence>
<dbReference type="InterPro" id="IPR051533">
    <property type="entry name" value="WaaL-like"/>
</dbReference>
<feature type="domain" description="Virulence factor membrane-bound polymerase C-terminal" evidence="7">
    <location>
        <begin position="393"/>
        <end position="577"/>
    </location>
</feature>
<feature type="transmembrane region" description="Helical" evidence="5">
    <location>
        <begin position="262"/>
        <end position="280"/>
    </location>
</feature>
<dbReference type="GO" id="GO:0016874">
    <property type="term" value="F:ligase activity"/>
    <property type="evidence" value="ECO:0007669"/>
    <property type="project" value="UniProtKB-KW"/>
</dbReference>
<dbReference type="PANTHER" id="PTHR37422:SF21">
    <property type="entry name" value="EXOQ-LIKE PROTEIN"/>
    <property type="match status" value="1"/>
</dbReference>
<reference evidence="9 10" key="1">
    <citation type="submission" date="2018-12" db="EMBL/GenBank/DDBJ databases">
        <authorList>
            <consortium name="Pathogen Informatics"/>
        </authorList>
    </citation>
    <scope>NUCLEOTIDE SEQUENCE [LARGE SCALE GENOMIC DNA]</scope>
    <source>
        <strain evidence="9 10">NCTC10036</strain>
    </source>
</reference>
<evidence type="ECO:0000256" key="1">
    <source>
        <dbReference type="ARBA" id="ARBA00004141"/>
    </source>
</evidence>
<dbReference type="InterPro" id="IPR007016">
    <property type="entry name" value="O-antigen_ligase-rel_domated"/>
</dbReference>
<feature type="domain" description="O-antigen ligase-related" evidence="6">
    <location>
        <begin position="220"/>
        <end position="364"/>
    </location>
</feature>
<dbReference type="Pfam" id="PF11846">
    <property type="entry name" value="Wzy_C_2"/>
    <property type="match status" value="1"/>
</dbReference>